<evidence type="ECO:0000313" key="1">
    <source>
        <dbReference type="EMBL" id="ART63199.1"/>
    </source>
</evidence>
<dbReference type="AlphaFoldDB" id="A0A240UQ98"/>
<dbReference type="KEGG" id="kma:B9H00_09145"/>
<gene>
    <name evidence="1" type="ORF">B9H00_09145</name>
</gene>
<protein>
    <submittedName>
        <fullName evidence="1">Uncharacterized protein</fullName>
    </submittedName>
</protein>
<evidence type="ECO:0000313" key="2">
    <source>
        <dbReference type="Proteomes" id="UP000194457"/>
    </source>
</evidence>
<name>A0A240UQ98_9GAMM</name>
<dbReference type="Proteomes" id="UP000194457">
    <property type="component" value="Chromosome"/>
</dbReference>
<organism evidence="1 2">
    <name type="scientific">Kushneria marisflavi</name>
    <dbReference type="NCBI Taxonomy" id="157779"/>
    <lineage>
        <taxon>Bacteria</taxon>
        <taxon>Pseudomonadati</taxon>
        <taxon>Pseudomonadota</taxon>
        <taxon>Gammaproteobacteria</taxon>
        <taxon>Oceanospirillales</taxon>
        <taxon>Halomonadaceae</taxon>
        <taxon>Kushneria</taxon>
    </lineage>
</organism>
<dbReference type="OrthoDB" id="6993347at2"/>
<keyword evidence="2" id="KW-1185">Reference proteome</keyword>
<dbReference type="EMBL" id="CP021358">
    <property type="protein sequence ID" value="ART63199.1"/>
    <property type="molecule type" value="Genomic_DNA"/>
</dbReference>
<sequence>MALLTPLGRLNEIDIDCPNTQMRLLSMDKHRLLEGLVVEALVEGILARLEAHGTMILPLSLVRAGRRGRQIAWWLWAHQPAGEIDAVFDALSGRHPRAVVRCRYDRALQDFLIDGYGGYNGVALQAFLGQLCQKRELEFRRPDPDVCETLRTTRAFWRMTECRVGIDMFHDIVLHRLYKNCALAPFLDWLWDIDTILQLPNGQQIQLEIKHKYPYQGRGGLCFGINKGQVMTMQALAESGIDTFHVILVKPWWDRETGPGYLTQDHAHQDRVLLIGHYLDRDGLKRLSREADGASGRSESLYGRRAQAHKAIAAARFVVLGTLADSAETLARNLLAGALRQPLPRLTDECLRKHRRGPGD</sequence>
<dbReference type="RefSeq" id="WP_086900386.1">
    <property type="nucleotide sequence ID" value="NZ_CP021358.1"/>
</dbReference>
<reference evidence="1 2" key="1">
    <citation type="submission" date="2017-05" db="EMBL/GenBank/DDBJ databases">
        <authorList>
            <person name="Song R."/>
            <person name="Chenine A.L."/>
            <person name="Ruprecht R.M."/>
        </authorList>
    </citation>
    <scope>NUCLEOTIDE SEQUENCE [LARGE SCALE GENOMIC DNA]</scope>
    <source>
        <strain evidence="1">SW32</strain>
    </source>
</reference>
<proteinExistence type="predicted"/>
<accession>A0A240UQ98</accession>